<accession>A0A915DTT3</accession>
<protein>
    <submittedName>
        <fullName evidence="2">Uncharacterized protein</fullName>
    </submittedName>
</protein>
<dbReference type="SUPFAM" id="SSF63748">
    <property type="entry name" value="Tudor/PWWP/MBT"/>
    <property type="match status" value="1"/>
</dbReference>
<organism evidence="1 2">
    <name type="scientific">Ditylenchus dipsaci</name>
    <dbReference type="NCBI Taxonomy" id="166011"/>
    <lineage>
        <taxon>Eukaryota</taxon>
        <taxon>Metazoa</taxon>
        <taxon>Ecdysozoa</taxon>
        <taxon>Nematoda</taxon>
        <taxon>Chromadorea</taxon>
        <taxon>Rhabditida</taxon>
        <taxon>Tylenchina</taxon>
        <taxon>Tylenchomorpha</taxon>
        <taxon>Sphaerularioidea</taxon>
        <taxon>Anguinidae</taxon>
        <taxon>Anguininae</taxon>
        <taxon>Ditylenchus</taxon>
    </lineage>
</organism>
<evidence type="ECO:0000313" key="1">
    <source>
        <dbReference type="Proteomes" id="UP000887574"/>
    </source>
</evidence>
<dbReference type="WBParaSite" id="jg22754">
    <property type="protein sequence ID" value="jg22754"/>
    <property type="gene ID" value="jg22754"/>
</dbReference>
<proteinExistence type="predicted"/>
<dbReference type="AlphaFoldDB" id="A0A915DTT3"/>
<dbReference type="Gene3D" id="2.30.30.140">
    <property type="match status" value="1"/>
</dbReference>
<reference evidence="2" key="1">
    <citation type="submission" date="2022-11" db="UniProtKB">
        <authorList>
            <consortium name="WormBaseParasite"/>
        </authorList>
    </citation>
    <scope>IDENTIFICATION</scope>
</reference>
<dbReference type="InterPro" id="IPR035437">
    <property type="entry name" value="SNase_OB-fold_sf"/>
</dbReference>
<sequence>MSSANRSCSPITRPTPNNKRIQELVLDDGKIHRIRLVSPAICLLSHVVSPNCVWFKLANHVTKKLQYTKPCILRGLGSSAQGAPIQLMQFDYVMAPLEEKIYARARIIWLQKFTRYGELPLQFAYVHFIDEGHGAWMNVNCLATMERSFYCHPWQAFPVALFKLSPGINLYNLEGHDQWPDHVNAHLEQILSEYEYFRVVPVPNSAKVNTYYEYIRADVHALSDINDKDGKSIAKMLALDMPMFQRSDVYQPSEYMQRRWFDADQQKLIDQDTDVLTDEILAEIPKWRTQDESGDAYDPDWDPYTDLNAYPSVEPCTIDTLRQQRYFVAGRKNTLNVCVEWKSLRSPDEFFAFPLKEGQTMEELYDDHRKWANTLDSFYGQPTNRKAIIGAIVKNMFFAGRKVFGMFEWNDEVTSGSYRRVEVLAVRNKAASDYSSEFCRIRFIDVGGIDIVPLAGLLAIHSLHCKVPLFVYK</sequence>
<dbReference type="Gene3D" id="2.40.50.90">
    <property type="match status" value="1"/>
</dbReference>
<name>A0A915DTT3_9BILA</name>
<evidence type="ECO:0000313" key="2">
    <source>
        <dbReference type="WBParaSite" id="jg22754"/>
    </source>
</evidence>
<dbReference type="Proteomes" id="UP000887574">
    <property type="component" value="Unplaced"/>
</dbReference>
<keyword evidence="1" id="KW-1185">Reference proteome</keyword>